<dbReference type="InterPro" id="IPR001680">
    <property type="entry name" value="WD40_rpt"/>
</dbReference>
<feature type="repeat" description="WD" evidence="3">
    <location>
        <begin position="125"/>
        <end position="155"/>
    </location>
</feature>
<dbReference type="PROSITE" id="PS50082">
    <property type="entry name" value="WD_REPEATS_2"/>
    <property type="match status" value="5"/>
</dbReference>
<name>A0A7J7CKY9_TRIWF</name>
<dbReference type="Proteomes" id="UP000593562">
    <property type="component" value="Unassembled WGS sequence"/>
</dbReference>
<feature type="repeat" description="WD" evidence="3">
    <location>
        <begin position="342"/>
        <end position="383"/>
    </location>
</feature>
<evidence type="ECO:0000256" key="2">
    <source>
        <dbReference type="ARBA" id="ARBA00022737"/>
    </source>
</evidence>
<dbReference type="InterPro" id="IPR020472">
    <property type="entry name" value="WD40_PAC1"/>
</dbReference>
<dbReference type="InParanoid" id="A0A7J7CKY9"/>
<reference evidence="5 6" key="1">
    <citation type="journal article" date="2020" name="Nat. Commun.">
        <title>Genome of Tripterygium wilfordii and identification of cytochrome P450 involved in triptolide biosynthesis.</title>
        <authorList>
            <person name="Tu L."/>
            <person name="Su P."/>
            <person name="Zhang Z."/>
            <person name="Gao L."/>
            <person name="Wang J."/>
            <person name="Hu T."/>
            <person name="Zhou J."/>
            <person name="Zhang Y."/>
            <person name="Zhao Y."/>
            <person name="Liu Y."/>
            <person name="Song Y."/>
            <person name="Tong Y."/>
            <person name="Lu Y."/>
            <person name="Yang J."/>
            <person name="Xu C."/>
            <person name="Jia M."/>
            <person name="Peters R.J."/>
            <person name="Huang L."/>
            <person name="Gao W."/>
        </authorList>
    </citation>
    <scope>NUCLEOTIDE SEQUENCE [LARGE SCALE GENOMIC DNA]</scope>
    <source>
        <strain evidence="6">cv. XIE 37</strain>
        <tissue evidence="5">Leaf</tissue>
    </source>
</reference>
<evidence type="ECO:0000256" key="3">
    <source>
        <dbReference type="PROSITE-ProRule" id="PRU00221"/>
    </source>
</evidence>
<evidence type="ECO:0000256" key="1">
    <source>
        <dbReference type="ARBA" id="ARBA00022574"/>
    </source>
</evidence>
<dbReference type="AlphaFoldDB" id="A0A7J7CKY9"/>
<feature type="repeat" description="WD" evidence="3">
    <location>
        <begin position="296"/>
        <end position="326"/>
    </location>
</feature>
<dbReference type="InterPro" id="IPR036322">
    <property type="entry name" value="WD40_repeat_dom_sf"/>
</dbReference>
<keyword evidence="1 3" id="KW-0853">WD repeat</keyword>
<evidence type="ECO:0000313" key="6">
    <source>
        <dbReference type="Proteomes" id="UP000593562"/>
    </source>
</evidence>
<accession>A0A7J7CKY9</accession>
<feature type="repeat" description="WD" evidence="3">
    <location>
        <begin position="387"/>
        <end position="416"/>
    </location>
</feature>
<feature type="chain" id="PRO_5029604181" description="Transducin/WD40 repeat-like superfamily protein" evidence="4">
    <location>
        <begin position="24"/>
        <end position="474"/>
    </location>
</feature>
<dbReference type="PANTHER" id="PTHR22844:SF331">
    <property type="entry name" value="SIMILARITY TO GTP-BINDING REGULATORY PROTEIN AND WD-REPEAT PROTEIN"/>
    <property type="match status" value="1"/>
</dbReference>
<keyword evidence="4" id="KW-0732">Signal</keyword>
<dbReference type="SMART" id="SM00320">
    <property type="entry name" value="WD40"/>
    <property type="match status" value="7"/>
</dbReference>
<organism evidence="5 6">
    <name type="scientific">Tripterygium wilfordii</name>
    <name type="common">Thunder God vine</name>
    <dbReference type="NCBI Taxonomy" id="458696"/>
    <lineage>
        <taxon>Eukaryota</taxon>
        <taxon>Viridiplantae</taxon>
        <taxon>Streptophyta</taxon>
        <taxon>Embryophyta</taxon>
        <taxon>Tracheophyta</taxon>
        <taxon>Spermatophyta</taxon>
        <taxon>Magnoliopsida</taxon>
        <taxon>eudicotyledons</taxon>
        <taxon>Gunneridae</taxon>
        <taxon>Pentapetalae</taxon>
        <taxon>rosids</taxon>
        <taxon>fabids</taxon>
        <taxon>Celastrales</taxon>
        <taxon>Celastraceae</taxon>
        <taxon>Tripterygium</taxon>
    </lineage>
</organism>
<dbReference type="Pfam" id="PF00400">
    <property type="entry name" value="WD40"/>
    <property type="match status" value="6"/>
</dbReference>
<proteinExistence type="predicted"/>
<dbReference type="PANTHER" id="PTHR22844">
    <property type="entry name" value="F-BOX AND WD40 DOMAIN PROTEIN"/>
    <property type="match status" value="1"/>
</dbReference>
<dbReference type="EMBL" id="JAAARO010000015">
    <property type="protein sequence ID" value="KAF5734733.1"/>
    <property type="molecule type" value="Genomic_DNA"/>
</dbReference>
<dbReference type="PROSITE" id="PS50294">
    <property type="entry name" value="WD_REPEATS_REGION"/>
    <property type="match status" value="4"/>
</dbReference>
<gene>
    <name evidence="5" type="ORF">HS088_TW15G00225</name>
</gene>
<dbReference type="InterPro" id="IPR015943">
    <property type="entry name" value="WD40/YVTN_repeat-like_dom_sf"/>
</dbReference>
<dbReference type="CDD" id="cd00200">
    <property type="entry name" value="WD40"/>
    <property type="match status" value="1"/>
</dbReference>
<keyword evidence="2" id="KW-0677">Repeat</keyword>
<dbReference type="SUPFAM" id="SSF50978">
    <property type="entry name" value="WD40 repeat-like"/>
    <property type="match status" value="1"/>
</dbReference>
<feature type="repeat" description="WD" evidence="3">
    <location>
        <begin position="253"/>
        <end position="294"/>
    </location>
</feature>
<dbReference type="PRINTS" id="PR00320">
    <property type="entry name" value="GPROTEINBRPT"/>
</dbReference>
<evidence type="ECO:0008006" key="7">
    <source>
        <dbReference type="Google" id="ProtNLM"/>
    </source>
</evidence>
<dbReference type="InterPro" id="IPR045182">
    <property type="entry name" value="JINGUBANG-like"/>
</dbReference>
<feature type="signal peptide" evidence="4">
    <location>
        <begin position="1"/>
        <end position="23"/>
    </location>
</feature>
<protein>
    <recommendedName>
        <fullName evidence="7">Transducin/WD40 repeat-like superfamily protein</fullName>
    </recommendedName>
</protein>
<evidence type="ECO:0000313" key="5">
    <source>
        <dbReference type="EMBL" id="KAF5734733.1"/>
    </source>
</evidence>
<dbReference type="Gene3D" id="2.130.10.10">
    <property type="entry name" value="YVTN repeat-like/Quinoprotein amine dehydrogenase"/>
    <property type="match status" value="3"/>
</dbReference>
<evidence type="ECO:0000256" key="4">
    <source>
        <dbReference type="SAM" id="SignalP"/>
    </source>
</evidence>
<comment type="caution">
    <text evidence="5">The sequence shown here is derived from an EMBL/GenBank/DDBJ whole genome shotgun (WGS) entry which is preliminary data.</text>
</comment>
<sequence length="474" mass="52659">MNHCWICVFVCLLTCMLQMGAEGESNMLPILFTHQTITEYSKVHEIPYFAKPILIFSINLIHSTLFPPSPYHKTMHFYQTSVPNCDSESQCSNYLHSQPSLPSVPSLTSQPQLQHCSNAYCSTTLKGHNSYISSLTLAGKFLYSGSSDNDIRLWNRNPSSYEPDDDDDDEKESLNDNVVAVGKGAVKSLVVLGDKLFSAHQDHKIRVWKINDQEKDCQKYTRLATLPTLNDRAMRLLVPKNHVQIRRNKKCTWVHHVDTVSALALSSDETLLYSVSWDRTIKIWRTTDFKCLESISNAHDDAINTLALSKDGDVYTGSADEKIKVWRKNNSAEKSHSLVDTLEKHKSGINALALSTDGSVLYSGACDRSILVWEKEDGGAMTVAGALRGHTESILCLVVVSDLLCSGSADKTIRIWRGVDGNYSGMAILEGHGGPVKCLTAAIHHESPSDTCYVVYSGSLDCDIKVWKVMVPLL</sequence>
<keyword evidence="6" id="KW-1185">Reference proteome</keyword>